<reference evidence="1" key="1">
    <citation type="submission" date="2019-12" db="EMBL/GenBank/DDBJ databases">
        <title>Genome sequencing and annotation of Brassica cretica.</title>
        <authorList>
            <person name="Studholme D.J."/>
            <person name="Sarris P.F."/>
        </authorList>
    </citation>
    <scope>NUCLEOTIDE SEQUENCE</scope>
    <source>
        <strain evidence="1">PFS-001/15</strain>
        <tissue evidence="1">Leaf</tissue>
    </source>
</reference>
<comment type="caution">
    <text evidence="1">The sequence shown here is derived from an EMBL/GenBank/DDBJ whole genome shotgun (WGS) entry which is preliminary data.</text>
</comment>
<dbReference type="AlphaFoldDB" id="A0A8S9H9G3"/>
<proteinExistence type="predicted"/>
<sequence length="159" mass="18089">MTRGPAYDFLTNTPKTEKKISNQDSRSQDSAELFWQSRNITALEEKREPTCEPVVTVCLDEASPERCVEIGANLREPLRTELITCLKKNLNTFAWAAEDMPGIDINITCHELNIDPARSLRSDRALPKRRYDISPCILVYPSMLSPEDRSEPISCFPPF</sequence>
<gene>
    <name evidence="1" type="ORF">F2Q68_00035172</name>
</gene>
<dbReference type="Proteomes" id="UP000712281">
    <property type="component" value="Unassembled WGS sequence"/>
</dbReference>
<evidence type="ECO:0008006" key="3">
    <source>
        <dbReference type="Google" id="ProtNLM"/>
    </source>
</evidence>
<evidence type="ECO:0000313" key="1">
    <source>
        <dbReference type="EMBL" id="KAF2552892.1"/>
    </source>
</evidence>
<evidence type="ECO:0000313" key="2">
    <source>
        <dbReference type="Proteomes" id="UP000712281"/>
    </source>
</evidence>
<name>A0A8S9H9G3_BRACR</name>
<organism evidence="1 2">
    <name type="scientific">Brassica cretica</name>
    <name type="common">Mustard</name>
    <dbReference type="NCBI Taxonomy" id="69181"/>
    <lineage>
        <taxon>Eukaryota</taxon>
        <taxon>Viridiplantae</taxon>
        <taxon>Streptophyta</taxon>
        <taxon>Embryophyta</taxon>
        <taxon>Tracheophyta</taxon>
        <taxon>Spermatophyta</taxon>
        <taxon>Magnoliopsida</taxon>
        <taxon>eudicotyledons</taxon>
        <taxon>Gunneridae</taxon>
        <taxon>Pentapetalae</taxon>
        <taxon>rosids</taxon>
        <taxon>malvids</taxon>
        <taxon>Brassicales</taxon>
        <taxon>Brassicaceae</taxon>
        <taxon>Brassiceae</taxon>
        <taxon>Brassica</taxon>
    </lineage>
</organism>
<protein>
    <recommendedName>
        <fullName evidence="3">Reverse transcriptase domain-containing protein</fullName>
    </recommendedName>
</protein>
<accession>A0A8S9H9G3</accession>
<dbReference type="EMBL" id="QGKW02001988">
    <property type="protein sequence ID" value="KAF2552892.1"/>
    <property type="molecule type" value="Genomic_DNA"/>
</dbReference>